<feature type="domain" description="HD" evidence="2">
    <location>
        <begin position="57"/>
        <end position="176"/>
    </location>
</feature>
<dbReference type="Gene3D" id="1.10.3090.10">
    <property type="entry name" value="cca-adding enzyme, domain 2"/>
    <property type="match status" value="1"/>
</dbReference>
<evidence type="ECO:0000259" key="2">
    <source>
        <dbReference type="Pfam" id="PF01966"/>
    </source>
</evidence>
<reference evidence="3" key="1">
    <citation type="submission" date="2022-05" db="EMBL/GenBank/DDBJ databases">
        <title>Expanded diversity of anoxic marine methylotrophy in a Black Sea sulfate reducing microorganism.</title>
        <authorList>
            <person name="Fischer P.Q."/>
            <person name="Stams A.J.M."/>
            <person name="Villanueva L."/>
            <person name="Sousa D.Z."/>
        </authorList>
    </citation>
    <scope>NUCLEOTIDE SEQUENCE</scope>
    <source>
        <strain evidence="3">P130</strain>
    </source>
</reference>
<dbReference type="Pfam" id="PF01966">
    <property type="entry name" value="HD"/>
    <property type="match status" value="1"/>
</dbReference>
<dbReference type="EMBL" id="JAMJEV010000007">
    <property type="protein sequence ID" value="MDO0823261.1"/>
    <property type="molecule type" value="Genomic_DNA"/>
</dbReference>
<dbReference type="PANTHER" id="PTHR47545:SF2">
    <property type="entry name" value="CC-ADDING TRNA NUCLEOTIDYLTRANSFERASE"/>
    <property type="match status" value="1"/>
</dbReference>
<protein>
    <submittedName>
        <fullName evidence="3">HD domain-containing protein</fullName>
    </submittedName>
</protein>
<evidence type="ECO:0000256" key="1">
    <source>
        <dbReference type="ARBA" id="ARBA00022741"/>
    </source>
</evidence>
<keyword evidence="4" id="KW-1185">Reference proteome</keyword>
<dbReference type="PANTHER" id="PTHR47545">
    <property type="entry name" value="MULTIFUNCTIONAL CCA PROTEIN"/>
    <property type="match status" value="1"/>
</dbReference>
<dbReference type="InterPro" id="IPR006675">
    <property type="entry name" value="HDIG_dom"/>
</dbReference>
<sequence>MQTYIEIDEHLMNDRKPSSYIIELSKTGLFEVEYPYTLLGDLMKVPQSPKHHPEGSVWNHTLLVLDNAGERKHLSQNPKVLMWSALLHDLGKAPATKIMKGRITSYDHDKLGERLSVKFLKELTDDQKFINEVSKMVRWHMQILFVTKGLPFADIRRMASEVSIDEVALLGLCDRLGRGDMTIDKKLIEEKSIITFLEKCQKYLNIRKSPLESIR</sequence>
<accession>A0ABT8QTQ0</accession>
<proteinExistence type="predicted"/>
<gene>
    <name evidence="3" type="ORF">M8H41_10400</name>
</gene>
<dbReference type="InterPro" id="IPR003607">
    <property type="entry name" value="HD/PDEase_dom"/>
</dbReference>
<dbReference type="SUPFAM" id="SSF109604">
    <property type="entry name" value="HD-domain/PDEase-like"/>
    <property type="match status" value="1"/>
</dbReference>
<dbReference type="Proteomes" id="UP001176021">
    <property type="component" value="Unassembled WGS sequence"/>
</dbReference>
<dbReference type="RefSeq" id="WP_252469442.1">
    <property type="nucleotide sequence ID" value="NZ_JAMHFY010000010.1"/>
</dbReference>
<organism evidence="3 4">
    <name type="scientific">Desulfosporosinus nitroreducens</name>
    <dbReference type="NCBI Taxonomy" id="2018668"/>
    <lineage>
        <taxon>Bacteria</taxon>
        <taxon>Bacillati</taxon>
        <taxon>Bacillota</taxon>
        <taxon>Clostridia</taxon>
        <taxon>Eubacteriales</taxon>
        <taxon>Desulfitobacteriaceae</taxon>
        <taxon>Desulfosporosinus</taxon>
    </lineage>
</organism>
<keyword evidence="1" id="KW-0547">Nucleotide-binding</keyword>
<evidence type="ECO:0000313" key="3">
    <source>
        <dbReference type="EMBL" id="MDO0823261.1"/>
    </source>
</evidence>
<dbReference type="InterPro" id="IPR006674">
    <property type="entry name" value="HD_domain"/>
</dbReference>
<dbReference type="NCBIfam" id="TIGR00277">
    <property type="entry name" value="HDIG"/>
    <property type="match status" value="1"/>
</dbReference>
<comment type="caution">
    <text evidence="3">The sequence shown here is derived from an EMBL/GenBank/DDBJ whole genome shotgun (WGS) entry which is preliminary data.</text>
</comment>
<dbReference type="InterPro" id="IPR050124">
    <property type="entry name" value="tRNA_CCA-adding_enzyme"/>
</dbReference>
<dbReference type="CDD" id="cd00077">
    <property type="entry name" value="HDc"/>
    <property type="match status" value="1"/>
</dbReference>
<name>A0ABT8QTQ0_9FIRM</name>
<evidence type="ECO:0000313" key="4">
    <source>
        <dbReference type="Proteomes" id="UP001176021"/>
    </source>
</evidence>